<evidence type="ECO:0000313" key="1">
    <source>
        <dbReference type="EMBL" id="SVE46760.1"/>
    </source>
</evidence>
<gene>
    <name evidence="1" type="ORF">METZ01_LOCUS499614</name>
</gene>
<organism evidence="1">
    <name type="scientific">marine metagenome</name>
    <dbReference type="NCBI Taxonomy" id="408172"/>
    <lineage>
        <taxon>unclassified sequences</taxon>
        <taxon>metagenomes</taxon>
        <taxon>ecological metagenomes</taxon>
    </lineage>
</organism>
<dbReference type="AlphaFoldDB" id="A0A383DR83"/>
<reference evidence="1" key="1">
    <citation type="submission" date="2018-05" db="EMBL/GenBank/DDBJ databases">
        <authorList>
            <person name="Lanie J.A."/>
            <person name="Ng W.-L."/>
            <person name="Kazmierczak K.M."/>
            <person name="Andrzejewski T.M."/>
            <person name="Davidsen T.M."/>
            <person name="Wayne K.J."/>
            <person name="Tettelin H."/>
            <person name="Glass J.I."/>
            <person name="Rusch D."/>
            <person name="Podicherti R."/>
            <person name="Tsui H.-C.T."/>
            <person name="Winkler M.E."/>
        </authorList>
    </citation>
    <scope>NUCLEOTIDE SEQUENCE</scope>
</reference>
<feature type="non-terminal residue" evidence="1">
    <location>
        <position position="71"/>
    </location>
</feature>
<sequence>VHYPFRLEVFNCASGFWERFPEPHRPGQPWWLQQPLYGLSPNGWISNKPHNNSRRVMKQFSKMMLAAVASV</sequence>
<feature type="non-terminal residue" evidence="1">
    <location>
        <position position="1"/>
    </location>
</feature>
<proteinExistence type="predicted"/>
<dbReference type="EMBL" id="UINC01219334">
    <property type="protein sequence ID" value="SVE46760.1"/>
    <property type="molecule type" value="Genomic_DNA"/>
</dbReference>
<protein>
    <submittedName>
        <fullName evidence="1">Uncharacterized protein</fullName>
    </submittedName>
</protein>
<accession>A0A383DR83</accession>
<name>A0A383DR83_9ZZZZ</name>